<name>A0A2A5RLG8_9LACT</name>
<dbReference type="STRING" id="1291764.GCA_001311235_02674"/>
<dbReference type="EMBL" id="JXJU01000005">
    <property type="protein sequence ID" value="PCS00142.1"/>
    <property type="molecule type" value="Genomic_DNA"/>
</dbReference>
<gene>
    <name evidence="2" type="ORF">RT41_GL001453</name>
</gene>
<sequence length="51" mass="5914">MLIAYQNWFGLLIIIVGAVMILVSRNQKKKADQLAEEVIENQKNEKIKSRK</sequence>
<keyword evidence="1" id="KW-0472">Membrane</keyword>
<keyword evidence="1" id="KW-0812">Transmembrane</keyword>
<protein>
    <submittedName>
        <fullName evidence="2">Uncharacterized protein</fullName>
    </submittedName>
</protein>
<accession>A0A2A5RLG8</accession>
<evidence type="ECO:0000313" key="2">
    <source>
        <dbReference type="EMBL" id="PCS00142.1"/>
    </source>
</evidence>
<keyword evidence="3" id="KW-1185">Reference proteome</keyword>
<dbReference type="Proteomes" id="UP000218181">
    <property type="component" value="Unassembled WGS sequence"/>
</dbReference>
<evidence type="ECO:0000313" key="3">
    <source>
        <dbReference type="Proteomes" id="UP000218181"/>
    </source>
</evidence>
<keyword evidence="1" id="KW-1133">Transmembrane helix</keyword>
<feature type="transmembrane region" description="Helical" evidence="1">
    <location>
        <begin position="6"/>
        <end position="23"/>
    </location>
</feature>
<proteinExistence type="predicted"/>
<dbReference type="AlphaFoldDB" id="A0A2A5RLG8"/>
<organism evidence="2 3">
    <name type="scientific">Lactococcus fujiensis JCM 16395</name>
    <dbReference type="NCBI Taxonomy" id="1291764"/>
    <lineage>
        <taxon>Bacteria</taxon>
        <taxon>Bacillati</taxon>
        <taxon>Bacillota</taxon>
        <taxon>Bacilli</taxon>
        <taxon>Lactobacillales</taxon>
        <taxon>Streptococcaceae</taxon>
        <taxon>Lactococcus</taxon>
    </lineage>
</organism>
<evidence type="ECO:0000256" key="1">
    <source>
        <dbReference type="SAM" id="Phobius"/>
    </source>
</evidence>
<comment type="caution">
    <text evidence="2">The sequence shown here is derived from an EMBL/GenBank/DDBJ whole genome shotgun (WGS) entry which is preliminary data.</text>
</comment>
<reference evidence="2 3" key="1">
    <citation type="submission" date="2014-12" db="EMBL/GenBank/DDBJ databases">
        <title>Draft genome sequences of 10 type strains of Lactococcus.</title>
        <authorList>
            <person name="Sun Z."/>
            <person name="Zhong Z."/>
            <person name="Liu W."/>
            <person name="Zhang W."/>
            <person name="Zhang H."/>
        </authorList>
    </citation>
    <scope>NUCLEOTIDE SEQUENCE [LARGE SCALE GENOMIC DNA]</scope>
    <source>
        <strain evidence="2 3">JCM 16395</strain>
    </source>
</reference>